<dbReference type="RefSeq" id="WP_016424970.1">
    <property type="nucleotide sequence ID" value="NZ_CABKRV010000001.1"/>
</dbReference>
<evidence type="ECO:0000313" key="4">
    <source>
        <dbReference type="Proteomes" id="UP000264146"/>
    </source>
</evidence>
<reference evidence="1 4" key="3">
    <citation type="submission" date="2020-11" db="EMBL/GenBank/DDBJ databases">
        <authorList>
            <consortium name="Pathogen Informatics"/>
        </authorList>
    </citation>
    <scope>NUCLEOTIDE SEQUENCE [LARGE SCALE GENOMIC DNA]</scope>
    <source>
        <strain evidence="1 4">NCTC12218</strain>
    </source>
</reference>
<reference evidence="2 5" key="1">
    <citation type="submission" date="2018-01" db="EMBL/GenBank/DDBJ databases">
        <title>Complete genome sequence of Staphylococcus Scheliferi isolated from human.</title>
        <authorList>
            <person name="Abouelkhair M.A."/>
            <person name="Bemis D.A."/>
            <person name="Kania S.A."/>
        </authorList>
    </citation>
    <scope>NUCLEOTIDE SEQUENCE [LARGE SCALE GENOMIC DNA]</scope>
    <source>
        <strain evidence="2 5">ATCC 43808</strain>
    </source>
</reference>
<gene>
    <name evidence="2" type="ORF">C1O36_02225</name>
    <name evidence="3" type="ORF">NCTC12218_01610</name>
</gene>
<keyword evidence="5" id="KW-1185">Reference proteome</keyword>
<sequence>MYKKISSLLIVFGLLISFNYGIFETDSVTAGTSKDSDDAKVKVVKVNDAQFKVVPNKFAEGKVKNGKATILNKKTKKSEELPSEVTTKDKRKAYVTYKVLDGNIIGNVTLKESDDIVTYKTNWKKCALGTGSGLLGGTGGGIASGAGYGAIGATPVSVGAGSVIGGVIGGVSGGMGGAVASCFD</sequence>
<dbReference type="Proteomes" id="UP000572988">
    <property type="component" value="Unassembled WGS sequence"/>
</dbReference>
<reference evidence="3" key="2">
    <citation type="submission" date="2018-06" db="EMBL/GenBank/DDBJ databases">
        <authorList>
            <consortium name="Pathogen Informatics"/>
            <person name="Doyle S."/>
        </authorList>
    </citation>
    <scope>NUCLEOTIDE SEQUENCE [LARGE SCALE GENOMIC DNA]</scope>
    <source>
        <strain evidence="3">NCTC12218</strain>
    </source>
</reference>
<dbReference type="EMBL" id="LR962863">
    <property type="protein sequence ID" value="CAD7359947.1"/>
    <property type="molecule type" value="Genomic_DNA"/>
</dbReference>
<accession>A0A7Z7QQ17</accession>
<organism evidence="3">
    <name type="scientific">Staphylococcus schleiferi</name>
    <dbReference type="NCBI Taxonomy" id="1295"/>
    <lineage>
        <taxon>Bacteria</taxon>
        <taxon>Bacillati</taxon>
        <taxon>Bacillota</taxon>
        <taxon>Bacilli</taxon>
        <taxon>Bacillales</taxon>
        <taxon>Staphylococcaceae</taxon>
        <taxon>Staphylococcus</taxon>
    </lineage>
</organism>
<evidence type="ECO:0000313" key="3">
    <source>
        <dbReference type="EMBL" id="SUM89211.1"/>
    </source>
</evidence>
<dbReference type="EMBL" id="UHEF01000001">
    <property type="protein sequence ID" value="SUM89211.1"/>
    <property type="molecule type" value="Genomic_DNA"/>
</dbReference>
<proteinExistence type="predicted"/>
<evidence type="ECO:0000313" key="2">
    <source>
        <dbReference type="EMBL" id="NHA33354.1"/>
    </source>
</evidence>
<dbReference type="AlphaFoldDB" id="A0A7Z7QQ17"/>
<dbReference type="Proteomes" id="UP000264146">
    <property type="component" value="Chromosome"/>
</dbReference>
<evidence type="ECO:0000313" key="5">
    <source>
        <dbReference type="Proteomes" id="UP000572988"/>
    </source>
</evidence>
<protein>
    <recommendedName>
        <fullName evidence="6">Pathogenicity island protein</fullName>
    </recommendedName>
</protein>
<evidence type="ECO:0000313" key="1">
    <source>
        <dbReference type="EMBL" id="CAD7359947.1"/>
    </source>
</evidence>
<dbReference type="EMBL" id="POVK01000005">
    <property type="protein sequence ID" value="NHA33354.1"/>
    <property type="molecule type" value="Genomic_DNA"/>
</dbReference>
<name>A0A7Z7QQ17_STASC</name>
<dbReference type="GeneID" id="93790221"/>
<evidence type="ECO:0008006" key="6">
    <source>
        <dbReference type="Google" id="ProtNLM"/>
    </source>
</evidence>